<evidence type="ECO:0000313" key="3">
    <source>
        <dbReference type="Proteomes" id="UP001148018"/>
    </source>
</evidence>
<dbReference type="AlphaFoldDB" id="A0A9Q0EK98"/>
<comment type="caution">
    <text evidence="2">The sequence shown here is derived from an EMBL/GenBank/DDBJ whole genome shotgun (WGS) entry which is preliminary data.</text>
</comment>
<evidence type="ECO:0000313" key="2">
    <source>
        <dbReference type="EMBL" id="KAJ3606950.1"/>
    </source>
</evidence>
<dbReference type="EMBL" id="JANIIK010000042">
    <property type="protein sequence ID" value="KAJ3606950.1"/>
    <property type="molecule type" value="Genomic_DNA"/>
</dbReference>
<evidence type="ECO:0000256" key="1">
    <source>
        <dbReference type="SAM" id="MobiDB-lite"/>
    </source>
</evidence>
<accession>A0A9Q0EK98</accession>
<protein>
    <submittedName>
        <fullName evidence="2">Uncharacterized protein</fullName>
    </submittedName>
</protein>
<organism evidence="2 3">
    <name type="scientific">Muraenolepis orangiensis</name>
    <name type="common">Patagonian moray cod</name>
    <dbReference type="NCBI Taxonomy" id="630683"/>
    <lineage>
        <taxon>Eukaryota</taxon>
        <taxon>Metazoa</taxon>
        <taxon>Chordata</taxon>
        <taxon>Craniata</taxon>
        <taxon>Vertebrata</taxon>
        <taxon>Euteleostomi</taxon>
        <taxon>Actinopterygii</taxon>
        <taxon>Neopterygii</taxon>
        <taxon>Teleostei</taxon>
        <taxon>Neoteleostei</taxon>
        <taxon>Acanthomorphata</taxon>
        <taxon>Zeiogadaria</taxon>
        <taxon>Gadariae</taxon>
        <taxon>Gadiformes</taxon>
        <taxon>Muraenolepidoidei</taxon>
        <taxon>Muraenolepididae</taxon>
        <taxon>Muraenolepis</taxon>
    </lineage>
</organism>
<sequence>MSILPTWECHPDMGVSSRHGSMIPTWEYPPDMGVSSRHGTPAPVSRGLLVVDTQQYDRSNLNTNSESPVGDSTTQGAMPLFEGLGSSGEKTAVVIDLGAACTK</sequence>
<keyword evidence="3" id="KW-1185">Reference proteome</keyword>
<dbReference type="Proteomes" id="UP001148018">
    <property type="component" value="Unassembled WGS sequence"/>
</dbReference>
<name>A0A9Q0EK98_9TELE</name>
<feature type="region of interest" description="Disordered" evidence="1">
    <location>
        <begin position="59"/>
        <end position="83"/>
    </location>
</feature>
<proteinExistence type="predicted"/>
<feature type="compositionally biased region" description="Polar residues" evidence="1">
    <location>
        <begin position="59"/>
        <end position="76"/>
    </location>
</feature>
<reference evidence="2" key="1">
    <citation type="submission" date="2022-07" db="EMBL/GenBank/DDBJ databases">
        <title>Chromosome-level genome of Muraenolepis orangiensis.</title>
        <authorList>
            <person name="Kim J."/>
        </authorList>
    </citation>
    <scope>NUCLEOTIDE SEQUENCE</scope>
    <source>
        <strain evidence="2">KU_S4_2022</strain>
        <tissue evidence="2">Muscle</tissue>
    </source>
</reference>
<gene>
    <name evidence="2" type="ORF">NHX12_026466</name>
</gene>